<sequence>MIFDTHMHTRFSTDSRMTLEEAVGQSRQLGLGIVLTEHMDLAYPEPAAFTFDVDAYFQSYGPYRSDSLLLGIEIGMRTDCLDGNREIIERYPFDYCIGSIHVVDNMDIYQEGFYLSRSKQEVYHQYFSSMADCLACHDFVDSLGHIDYIARYARYADPEIYCHELQDDIDQVLKLVAAKGKAMEINTRRLQSQEFVDALLPVYQRFYQLGGRYVTIGSDAHKAADIGRGLATAQAIADHCQLKVVKFRERRMEYVRA</sequence>
<dbReference type="PANTHER" id="PTHR21039">
    <property type="entry name" value="HISTIDINOL PHOSPHATASE-RELATED"/>
    <property type="match status" value="1"/>
</dbReference>
<dbReference type="NCBIfam" id="TIGR01856">
    <property type="entry name" value="hisJ_fam"/>
    <property type="match status" value="1"/>
</dbReference>
<evidence type="ECO:0000256" key="6">
    <source>
        <dbReference type="ARBA" id="ARBA00023102"/>
    </source>
</evidence>
<evidence type="ECO:0000256" key="2">
    <source>
        <dbReference type="ARBA" id="ARBA00009152"/>
    </source>
</evidence>
<dbReference type="GO" id="GO:0000105">
    <property type="term" value="P:L-histidine biosynthetic process"/>
    <property type="evidence" value="ECO:0007669"/>
    <property type="project" value="UniProtKB-UniRule"/>
</dbReference>
<reference evidence="10 11" key="1">
    <citation type="journal article" date="2011" name="EMBO J.">
        <title>Structural diversity of bacterial flagellar motors.</title>
        <authorList>
            <person name="Chen S."/>
            <person name="Beeby M."/>
            <person name="Murphy G.E."/>
            <person name="Leadbetter J.R."/>
            <person name="Hendrixson D.R."/>
            <person name="Briegel A."/>
            <person name="Li Z."/>
            <person name="Shi J."/>
            <person name="Tocheva E.I."/>
            <person name="Muller A."/>
            <person name="Dobro M.J."/>
            <person name="Jensen G.J."/>
        </authorList>
    </citation>
    <scope>NUCLEOTIDE SEQUENCE [LARGE SCALE GENOMIC DNA]</scope>
    <source>
        <strain evidence="10 11">DSM 6540</strain>
    </source>
</reference>
<dbReference type="Proteomes" id="UP000003240">
    <property type="component" value="Unassembled WGS sequence"/>
</dbReference>
<gene>
    <name evidence="10" type="ORF">ALO_21696</name>
</gene>
<evidence type="ECO:0000256" key="4">
    <source>
        <dbReference type="ARBA" id="ARBA00022605"/>
    </source>
</evidence>
<dbReference type="InterPro" id="IPR010140">
    <property type="entry name" value="Histidinol_P_phosphatase_HisJ"/>
</dbReference>
<keyword evidence="5 8" id="KW-0378">Hydrolase</keyword>
<name>F7NQE0_9FIRM</name>
<evidence type="ECO:0000313" key="11">
    <source>
        <dbReference type="Proteomes" id="UP000003240"/>
    </source>
</evidence>
<dbReference type="NCBIfam" id="NF004086">
    <property type="entry name" value="PRK05588.1"/>
    <property type="match status" value="1"/>
</dbReference>
<protein>
    <recommendedName>
        <fullName evidence="3 8">Histidinol-phosphatase</fullName>
        <shortName evidence="8">HolPase</shortName>
        <ecNumber evidence="3 8">3.1.3.15</ecNumber>
    </recommendedName>
</protein>
<dbReference type="STRING" id="1009370.ALO_21696"/>
<dbReference type="GO" id="GO:0005737">
    <property type="term" value="C:cytoplasm"/>
    <property type="evidence" value="ECO:0007669"/>
    <property type="project" value="TreeGrafter"/>
</dbReference>
<evidence type="ECO:0000256" key="8">
    <source>
        <dbReference type="RuleBase" id="RU366003"/>
    </source>
</evidence>
<dbReference type="Pfam" id="PF02811">
    <property type="entry name" value="PHP"/>
    <property type="match status" value="1"/>
</dbReference>
<dbReference type="EMBL" id="AFGF01000294">
    <property type="protein sequence ID" value="EGO61718.1"/>
    <property type="molecule type" value="Genomic_DNA"/>
</dbReference>
<keyword evidence="11" id="KW-1185">Reference proteome</keyword>
<evidence type="ECO:0000256" key="5">
    <source>
        <dbReference type="ARBA" id="ARBA00022801"/>
    </source>
</evidence>
<comment type="catalytic activity">
    <reaction evidence="7 8">
        <text>L-histidinol phosphate + H2O = L-histidinol + phosphate</text>
        <dbReference type="Rhea" id="RHEA:14465"/>
        <dbReference type="ChEBI" id="CHEBI:15377"/>
        <dbReference type="ChEBI" id="CHEBI:43474"/>
        <dbReference type="ChEBI" id="CHEBI:57699"/>
        <dbReference type="ChEBI" id="CHEBI:57980"/>
        <dbReference type="EC" id="3.1.3.15"/>
    </reaction>
</comment>
<dbReference type="UniPathway" id="UPA00031">
    <property type="reaction ID" value="UER00013"/>
</dbReference>
<keyword evidence="6 8" id="KW-0368">Histidine biosynthesis</keyword>
<dbReference type="EC" id="3.1.3.15" evidence="3 8"/>
<dbReference type="SUPFAM" id="SSF89550">
    <property type="entry name" value="PHP domain-like"/>
    <property type="match status" value="1"/>
</dbReference>
<comment type="similarity">
    <text evidence="2 8">Belongs to the PHP hydrolase family. HisK subfamily.</text>
</comment>
<evidence type="ECO:0000256" key="3">
    <source>
        <dbReference type="ARBA" id="ARBA00013085"/>
    </source>
</evidence>
<dbReference type="OrthoDB" id="9775255at2"/>
<evidence type="ECO:0000256" key="7">
    <source>
        <dbReference type="ARBA" id="ARBA00049158"/>
    </source>
</evidence>
<dbReference type="RefSeq" id="WP_004100168.1">
    <property type="nucleotide sequence ID" value="NZ_AFGF01000294.1"/>
</dbReference>
<accession>F7NQE0</accession>
<dbReference type="InterPro" id="IPR016195">
    <property type="entry name" value="Pol/histidinol_Pase-like"/>
</dbReference>
<dbReference type="GO" id="GO:0004401">
    <property type="term" value="F:histidinol-phosphatase activity"/>
    <property type="evidence" value="ECO:0007669"/>
    <property type="project" value="UniProtKB-UniRule"/>
</dbReference>
<keyword evidence="4 8" id="KW-0028">Amino-acid biosynthesis</keyword>
<evidence type="ECO:0000313" key="10">
    <source>
        <dbReference type="EMBL" id="EGO61718.1"/>
    </source>
</evidence>
<feature type="domain" description="PHP" evidence="9">
    <location>
        <begin position="4"/>
        <end position="187"/>
    </location>
</feature>
<evidence type="ECO:0000259" key="9">
    <source>
        <dbReference type="Pfam" id="PF02811"/>
    </source>
</evidence>
<proteinExistence type="inferred from homology"/>
<dbReference type="eggNOG" id="COG1387">
    <property type="taxonomic scope" value="Bacteria"/>
</dbReference>
<organism evidence="10 11">
    <name type="scientific">Acetonema longum DSM 6540</name>
    <dbReference type="NCBI Taxonomy" id="1009370"/>
    <lineage>
        <taxon>Bacteria</taxon>
        <taxon>Bacillati</taxon>
        <taxon>Bacillota</taxon>
        <taxon>Negativicutes</taxon>
        <taxon>Acetonemataceae</taxon>
        <taxon>Acetonema</taxon>
    </lineage>
</organism>
<comment type="caution">
    <text evidence="10">The sequence shown here is derived from an EMBL/GenBank/DDBJ whole genome shotgun (WGS) entry which is preliminary data.</text>
</comment>
<dbReference type="AlphaFoldDB" id="F7NQE0"/>
<comment type="pathway">
    <text evidence="1 8">Amino-acid biosynthesis; L-histidine biosynthesis; L-histidine from 5-phospho-alpha-D-ribose 1-diphosphate: step 8/9.</text>
</comment>
<dbReference type="Gene3D" id="3.20.20.140">
    <property type="entry name" value="Metal-dependent hydrolases"/>
    <property type="match status" value="1"/>
</dbReference>
<dbReference type="PANTHER" id="PTHR21039:SF0">
    <property type="entry name" value="HISTIDINOL-PHOSPHATASE"/>
    <property type="match status" value="1"/>
</dbReference>
<dbReference type="InterPro" id="IPR004013">
    <property type="entry name" value="PHP_dom"/>
</dbReference>
<evidence type="ECO:0000256" key="1">
    <source>
        <dbReference type="ARBA" id="ARBA00004970"/>
    </source>
</evidence>